<evidence type="ECO:0000259" key="1">
    <source>
        <dbReference type="Pfam" id="PF18765"/>
    </source>
</evidence>
<sequence>MQDKIPTIAELRELSLQFLEKIPYLKMLVLFGSRATGNINANSDWDFAVLYDEEKYNLYIQNNPLAAFAIPGILGKIFKINSDKIDIVELNHCSKLIAHFIARDGKVLYEEQRDEFDKFQQRVLLSNTEIKKIEKTKLENIENFLQRWGV</sequence>
<accession>A0A1Z4V2F1</accession>
<dbReference type="EMBL" id="AP018316">
    <property type="protein sequence ID" value="BAZ85700.1"/>
    <property type="molecule type" value="Genomic_DNA"/>
</dbReference>
<dbReference type="CDD" id="cd05403">
    <property type="entry name" value="NT_KNTase_like"/>
    <property type="match status" value="1"/>
</dbReference>
<dbReference type="RefSeq" id="WP_096671408.1">
    <property type="nucleotide sequence ID" value="NZ_AP018316.1"/>
</dbReference>
<dbReference type="SUPFAM" id="SSF81301">
    <property type="entry name" value="Nucleotidyltransferase"/>
    <property type="match status" value="1"/>
</dbReference>
<protein>
    <submittedName>
        <fullName evidence="2">DNA polymerase beta domain protein region</fullName>
    </submittedName>
</protein>
<dbReference type="Proteomes" id="UP000218702">
    <property type="component" value="Chromosome"/>
</dbReference>
<dbReference type="PANTHER" id="PTHR43852">
    <property type="entry name" value="NUCLEOTIDYLTRANSFERASE"/>
    <property type="match status" value="1"/>
</dbReference>
<feature type="domain" description="Polymerase beta nucleotidyltransferase" evidence="1">
    <location>
        <begin position="18"/>
        <end position="113"/>
    </location>
</feature>
<dbReference type="Pfam" id="PF18765">
    <property type="entry name" value="Polbeta"/>
    <property type="match status" value="1"/>
</dbReference>
<gene>
    <name evidence="2" type="ORF">NIES806_19040</name>
</gene>
<dbReference type="InterPro" id="IPR052930">
    <property type="entry name" value="TA_antitoxin_MntA"/>
</dbReference>
<dbReference type="InterPro" id="IPR041633">
    <property type="entry name" value="Polbeta"/>
</dbReference>
<keyword evidence="3" id="KW-1185">Reference proteome</keyword>
<dbReference type="KEGG" id="dcm:NIES806_19040"/>
<dbReference type="InterPro" id="IPR043519">
    <property type="entry name" value="NT_sf"/>
</dbReference>
<dbReference type="AlphaFoldDB" id="A0A1Z4V2F1"/>
<dbReference type="OrthoDB" id="424879at2"/>
<dbReference type="Gene3D" id="3.30.460.10">
    <property type="entry name" value="Beta Polymerase, domain 2"/>
    <property type="match status" value="1"/>
</dbReference>
<organism evidence="2 3">
    <name type="scientific">Dolichospermum compactum NIES-806</name>
    <dbReference type="NCBI Taxonomy" id="1973481"/>
    <lineage>
        <taxon>Bacteria</taxon>
        <taxon>Bacillati</taxon>
        <taxon>Cyanobacteriota</taxon>
        <taxon>Cyanophyceae</taxon>
        <taxon>Nostocales</taxon>
        <taxon>Aphanizomenonaceae</taxon>
        <taxon>Dolichospermum</taxon>
        <taxon>Dolichospermum compactum</taxon>
    </lineage>
</organism>
<name>A0A1Z4V2F1_9CYAN</name>
<evidence type="ECO:0000313" key="2">
    <source>
        <dbReference type="EMBL" id="BAZ85700.1"/>
    </source>
</evidence>
<dbReference type="PANTHER" id="PTHR43852:SF3">
    <property type="entry name" value="NUCLEOTIDYLTRANSFERASE"/>
    <property type="match status" value="1"/>
</dbReference>
<evidence type="ECO:0000313" key="3">
    <source>
        <dbReference type="Proteomes" id="UP000218702"/>
    </source>
</evidence>
<proteinExistence type="predicted"/>
<reference evidence="2 3" key="1">
    <citation type="submission" date="2017-06" db="EMBL/GenBank/DDBJ databases">
        <title>Genome sequencing of cyanobaciteial culture collection at National Institute for Environmental Studies (NIES).</title>
        <authorList>
            <person name="Hirose Y."/>
            <person name="Shimura Y."/>
            <person name="Fujisawa T."/>
            <person name="Nakamura Y."/>
            <person name="Kawachi M."/>
        </authorList>
    </citation>
    <scope>NUCLEOTIDE SEQUENCE [LARGE SCALE GENOMIC DNA]</scope>
    <source>
        <strain evidence="2 3">NIES-806</strain>
    </source>
</reference>
<dbReference type="NCBIfam" id="NF047752">
    <property type="entry name" value="MntA_antitoxin"/>
    <property type="match status" value="1"/>
</dbReference>